<gene>
    <name evidence="1" type="ORF">AAAX94_02120</name>
</gene>
<accession>A0ABV1CHZ4</accession>
<keyword evidence="2" id="KW-1185">Reference proteome</keyword>
<dbReference type="RefSeq" id="WP_317259474.1">
    <property type="nucleotide sequence ID" value="NZ_JAOQJM010000015.1"/>
</dbReference>
<dbReference type="EMBL" id="JBBNFW010000089">
    <property type="protein sequence ID" value="MEQ2411846.1"/>
    <property type="molecule type" value="Genomic_DNA"/>
</dbReference>
<name>A0ABV1CHZ4_9FIRM</name>
<reference evidence="1 2" key="1">
    <citation type="submission" date="2024-04" db="EMBL/GenBank/DDBJ databases">
        <title>Human intestinal bacterial collection.</title>
        <authorList>
            <person name="Pauvert C."/>
            <person name="Hitch T.C.A."/>
            <person name="Clavel T."/>
        </authorList>
    </citation>
    <scope>NUCLEOTIDE SEQUENCE [LARGE SCALE GENOMIC DNA]</scope>
    <source>
        <strain evidence="1 2">CLA-AA-H161</strain>
    </source>
</reference>
<proteinExistence type="predicted"/>
<organism evidence="1 2">
    <name type="scientific">Blautia acetigignens</name>
    <dbReference type="NCBI Taxonomy" id="2981783"/>
    <lineage>
        <taxon>Bacteria</taxon>
        <taxon>Bacillati</taxon>
        <taxon>Bacillota</taxon>
        <taxon>Clostridia</taxon>
        <taxon>Lachnospirales</taxon>
        <taxon>Lachnospiraceae</taxon>
        <taxon>Blautia</taxon>
    </lineage>
</organism>
<sequence length="20" mass="2221">MIPTNCDAHLAESLFQTRSS</sequence>
<dbReference type="Pfam" id="PF20574">
    <property type="entry name" value="DUF6783"/>
    <property type="match status" value="1"/>
</dbReference>
<comment type="caution">
    <text evidence="1">The sequence shown here is derived from an EMBL/GenBank/DDBJ whole genome shotgun (WGS) entry which is preliminary data.</text>
</comment>
<dbReference type="InterPro" id="IPR046710">
    <property type="entry name" value="DUF6783"/>
</dbReference>
<protein>
    <submittedName>
        <fullName evidence="1">DUF6783 domain-containing protein</fullName>
    </submittedName>
</protein>
<dbReference type="Proteomes" id="UP001470752">
    <property type="component" value="Unassembled WGS sequence"/>
</dbReference>
<evidence type="ECO:0000313" key="1">
    <source>
        <dbReference type="EMBL" id="MEQ2411846.1"/>
    </source>
</evidence>
<evidence type="ECO:0000313" key="2">
    <source>
        <dbReference type="Proteomes" id="UP001470752"/>
    </source>
</evidence>